<feature type="transmembrane region" description="Helical" evidence="1">
    <location>
        <begin position="6"/>
        <end position="27"/>
    </location>
</feature>
<keyword evidence="1" id="KW-0812">Transmembrane</keyword>
<proteinExistence type="predicted"/>
<dbReference type="Proteomes" id="UP000018444">
    <property type="component" value="Unassembled WGS sequence"/>
</dbReference>
<gene>
    <name evidence="2" type="ORF">F946_01375</name>
</gene>
<evidence type="ECO:0000313" key="3">
    <source>
        <dbReference type="Proteomes" id="UP000018444"/>
    </source>
</evidence>
<evidence type="ECO:0000313" key="2">
    <source>
        <dbReference type="EMBL" id="ENV71919.1"/>
    </source>
</evidence>
<sequence length="64" mass="7538">MKLKEILYAFGLSTVLGYLYLSGRVMIESAAEYSGFNYLDLVFDSNDYAYYGFYTKKLLLHFYF</sequence>
<reference evidence="2 3" key="1">
    <citation type="submission" date="2013-02" db="EMBL/GenBank/DDBJ databases">
        <title>The Genome Sequence of Acinetobacter johnsonii ANC 3681.</title>
        <authorList>
            <consortium name="The Broad Institute Genome Sequencing Platform"/>
            <consortium name="The Broad Institute Genome Sequencing Center for Infectious Disease"/>
            <person name="Cerqueira G."/>
            <person name="Feldgarden M."/>
            <person name="Courvalin P."/>
            <person name="Perichon B."/>
            <person name="Grillot-Courvalin C."/>
            <person name="Clermont D."/>
            <person name="Rocha E."/>
            <person name="Yoon E.-J."/>
            <person name="Nemec A."/>
            <person name="Walker B."/>
            <person name="Young S.K."/>
            <person name="Zeng Q."/>
            <person name="Gargeya S."/>
            <person name="Fitzgerald M."/>
            <person name="Haas B."/>
            <person name="Abouelleil A."/>
            <person name="Alvarado L."/>
            <person name="Arachchi H.M."/>
            <person name="Berlin A.M."/>
            <person name="Chapman S.B."/>
            <person name="Dewar J."/>
            <person name="Goldberg J."/>
            <person name="Griggs A."/>
            <person name="Gujja S."/>
            <person name="Hansen M."/>
            <person name="Howarth C."/>
            <person name="Imamovic A."/>
            <person name="Larimer J."/>
            <person name="McCowan C."/>
            <person name="Murphy C."/>
            <person name="Neiman D."/>
            <person name="Pearson M."/>
            <person name="Priest M."/>
            <person name="Roberts A."/>
            <person name="Saif S."/>
            <person name="Shea T."/>
            <person name="Sisk P."/>
            <person name="Sykes S."/>
            <person name="Wortman J."/>
            <person name="Nusbaum C."/>
            <person name="Birren B."/>
        </authorList>
    </citation>
    <scope>NUCLEOTIDE SEQUENCE [LARGE SCALE GENOMIC DNA]</scope>
    <source>
        <strain evidence="2 3">ANC 3681</strain>
    </source>
</reference>
<accession>N9CN31</accession>
<dbReference type="HOGENOM" id="CLU_2857440_0_0_6"/>
<dbReference type="PATRIC" id="fig|1217662.4.peg.1331"/>
<keyword evidence="1" id="KW-1133">Transmembrane helix</keyword>
<comment type="caution">
    <text evidence="2">The sequence shown here is derived from an EMBL/GenBank/DDBJ whole genome shotgun (WGS) entry which is preliminary data.</text>
</comment>
<keyword evidence="1" id="KW-0472">Membrane</keyword>
<dbReference type="AlphaFoldDB" id="N9CN31"/>
<organism evidence="2 3">
    <name type="scientific">Acinetobacter johnsonii ANC 3681</name>
    <dbReference type="NCBI Taxonomy" id="1217662"/>
    <lineage>
        <taxon>Bacteria</taxon>
        <taxon>Pseudomonadati</taxon>
        <taxon>Pseudomonadota</taxon>
        <taxon>Gammaproteobacteria</taxon>
        <taxon>Moraxellales</taxon>
        <taxon>Moraxellaceae</taxon>
        <taxon>Acinetobacter</taxon>
    </lineage>
</organism>
<dbReference type="EMBL" id="APPZ01000007">
    <property type="protein sequence ID" value="ENV71919.1"/>
    <property type="molecule type" value="Genomic_DNA"/>
</dbReference>
<protein>
    <submittedName>
        <fullName evidence="2">Uncharacterized protein</fullName>
    </submittedName>
</protein>
<name>N9CN31_ACIJO</name>
<evidence type="ECO:0000256" key="1">
    <source>
        <dbReference type="SAM" id="Phobius"/>
    </source>
</evidence>